<protein>
    <submittedName>
        <fullName evidence="1">Uncharacterized protein</fullName>
    </submittedName>
</protein>
<dbReference type="AlphaFoldDB" id="A0A0A8ZET3"/>
<reference evidence="1" key="1">
    <citation type="submission" date="2014-09" db="EMBL/GenBank/DDBJ databases">
        <authorList>
            <person name="Magalhaes I.L.F."/>
            <person name="Oliveira U."/>
            <person name="Santos F.R."/>
            <person name="Vidigal T.H.D.A."/>
            <person name="Brescovit A.D."/>
            <person name="Santos A.J."/>
        </authorList>
    </citation>
    <scope>NUCLEOTIDE SEQUENCE</scope>
    <source>
        <tissue evidence="1">Shoot tissue taken approximately 20 cm above the soil surface</tissue>
    </source>
</reference>
<proteinExistence type="predicted"/>
<reference evidence="1" key="2">
    <citation type="journal article" date="2015" name="Data Brief">
        <title>Shoot transcriptome of the giant reed, Arundo donax.</title>
        <authorList>
            <person name="Barrero R.A."/>
            <person name="Guerrero F.D."/>
            <person name="Moolhuijzen P."/>
            <person name="Goolsby J.A."/>
            <person name="Tidwell J."/>
            <person name="Bellgard S.E."/>
            <person name="Bellgard M.I."/>
        </authorList>
    </citation>
    <scope>NUCLEOTIDE SEQUENCE</scope>
    <source>
        <tissue evidence="1">Shoot tissue taken approximately 20 cm above the soil surface</tissue>
    </source>
</reference>
<dbReference type="EMBL" id="GBRH01261747">
    <property type="protein sequence ID" value="JAD36148.1"/>
    <property type="molecule type" value="Transcribed_RNA"/>
</dbReference>
<sequence length="21" mass="2443">MTFSAPNKPSPFFVLTGQWMR</sequence>
<name>A0A0A8ZET3_ARUDO</name>
<evidence type="ECO:0000313" key="1">
    <source>
        <dbReference type="EMBL" id="JAD36148.1"/>
    </source>
</evidence>
<accession>A0A0A8ZET3</accession>
<organism evidence="1">
    <name type="scientific">Arundo donax</name>
    <name type="common">Giant reed</name>
    <name type="synonym">Donax arundinaceus</name>
    <dbReference type="NCBI Taxonomy" id="35708"/>
    <lineage>
        <taxon>Eukaryota</taxon>
        <taxon>Viridiplantae</taxon>
        <taxon>Streptophyta</taxon>
        <taxon>Embryophyta</taxon>
        <taxon>Tracheophyta</taxon>
        <taxon>Spermatophyta</taxon>
        <taxon>Magnoliopsida</taxon>
        <taxon>Liliopsida</taxon>
        <taxon>Poales</taxon>
        <taxon>Poaceae</taxon>
        <taxon>PACMAD clade</taxon>
        <taxon>Arundinoideae</taxon>
        <taxon>Arundineae</taxon>
        <taxon>Arundo</taxon>
    </lineage>
</organism>